<dbReference type="Pfam" id="PF04616">
    <property type="entry name" value="Glyco_hydro_43"/>
    <property type="match status" value="1"/>
</dbReference>
<dbReference type="PANTHER" id="PTHR43772">
    <property type="entry name" value="ENDO-1,4-BETA-XYLANASE"/>
    <property type="match status" value="1"/>
</dbReference>
<evidence type="ECO:0000256" key="4">
    <source>
        <dbReference type="ARBA" id="ARBA00023295"/>
    </source>
</evidence>
<dbReference type="GO" id="GO:0004553">
    <property type="term" value="F:hydrolase activity, hydrolyzing O-glycosyl compounds"/>
    <property type="evidence" value="ECO:0007669"/>
    <property type="project" value="InterPro"/>
</dbReference>
<evidence type="ECO:0000313" key="7">
    <source>
        <dbReference type="EMBL" id="KUI64151.1"/>
    </source>
</evidence>
<protein>
    <submittedName>
        <fullName evidence="7">Xylosidase/arabinosidase</fullName>
    </submittedName>
</protein>
<sequence length="359" mass="39974">MPPLITHLYTADPSAHVFNGKIYIYPSHDEDTGAESNDNGDQYDMADYHVFSIDCSPDPNIARPATSPAPTVTDHGVVLRLADVPWASKQLWAPDAAHNPRDGRYYLFFPARDKDGIFRIGVAAGDKPEGPFTPEENYIPGTYSIDPAVLVDDDDDDEEEEEEEKKQAYLYFGGIWGGQLQCYQKGNDVFDPSWTGPKEPSGAGVHALGPRVARLSGDMRSLASEVREIEILDPETGARIAADDHERRFFEAAWCHKRRGKYYFSYSTGDTHFLCYAVGDGPMGPFTYGGRLLEPVLGWTTHHSVVEFPVGSDRWWLFYHDCELSGGVSHLRSVKVRELWYDGDRIVGGKPTSSSSQGD</sequence>
<organism evidence="7 8">
    <name type="scientific">Cytospora mali</name>
    <name type="common">Apple Valsa canker fungus</name>
    <name type="synonym">Valsa mali</name>
    <dbReference type="NCBI Taxonomy" id="578113"/>
    <lineage>
        <taxon>Eukaryota</taxon>
        <taxon>Fungi</taxon>
        <taxon>Dikarya</taxon>
        <taxon>Ascomycota</taxon>
        <taxon>Pezizomycotina</taxon>
        <taxon>Sordariomycetes</taxon>
        <taxon>Sordariomycetidae</taxon>
        <taxon>Diaporthales</taxon>
        <taxon>Cytosporaceae</taxon>
        <taxon>Cytospora</taxon>
    </lineage>
</organism>
<dbReference type="AlphaFoldDB" id="A0A194VJ31"/>
<dbReference type="SMR" id="A0A194VJ31"/>
<keyword evidence="2 6" id="KW-0378">Hydrolase</keyword>
<gene>
    <name evidence="7" type="ORF">VM1G_10927</name>
</gene>
<evidence type="ECO:0000256" key="6">
    <source>
        <dbReference type="RuleBase" id="RU361187"/>
    </source>
</evidence>
<dbReference type="SUPFAM" id="SSF75005">
    <property type="entry name" value="Arabinanase/levansucrase/invertase"/>
    <property type="match status" value="1"/>
</dbReference>
<accession>A0A194VJ31</accession>
<feature type="site" description="Important for catalytic activity, responsible for pKa modulation of the active site Glu and correct orientation of both the proton donor and substrate" evidence="5">
    <location>
        <position position="146"/>
    </location>
</feature>
<dbReference type="CDD" id="cd18619">
    <property type="entry name" value="GH43_CoXyl43_like"/>
    <property type="match status" value="1"/>
</dbReference>
<comment type="similarity">
    <text evidence="1 6">Belongs to the glycosyl hydrolase 43 family.</text>
</comment>
<keyword evidence="8" id="KW-1185">Reference proteome</keyword>
<evidence type="ECO:0000313" key="8">
    <source>
        <dbReference type="Proteomes" id="UP000078559"/>
    </source>
</evidence>
<dbReference type="PANTHER" id="PTHR43772:SF2">
    <property type="entry name" value="PUTATIVE (AFU_ORTHOLOGUE AFUA_2G04480)-RELATED"/>
    <property type="match status" value="1"/>
</dbReference>
<dbReference type="Proteomes" id="UP000078559">
    <property type="component" value="Unassembled WGS sequence"/>
</dbReference>
<dbReference type="EMBL" id="KN796121">
    <property type="protein sequence ID" value="KUI64151.1"/>
    <property type="molecule type" value="Genomic_DNA"/>
</dbReference>
<keyword evidence="4 6" id="KW-0326">Glycosidase</keyword>
<evidence type="ECO:0000256" key="2">
    <source>
        <dbReference type="ARBA" id="ARBA00022801"/>
    </source>
</evidence>
<dbReference type="InterPro" id="IPR006710">
    <property type="entry name" value="Glyco_hydro_43"/>
</dbReference>
<name>A0A194VJ31_CYTMA</name>
<dbReference type="OrthoDB" id="5211809at2759"/>
<dbReference type="InterPro" id="IPR052176">
    <property type="entry name" value="Glycosyl_Hydrlase_43_Enz"/>
</dbReference>
<evidence type="ECO:0000256" key="1">
    <source>
        <dbReference type="ARBA" id="ARBA00009865"/>
    </source>
</evidence>
<evidence type="ECO:0000256" key="5">
    <source>
        <dbReference type="PIRSR" id="PIRSR606710-2"/>
    </source>
</evidence>
<dbReference type="Gene3D" id="2.115.10.20">
    <property type="entry name" value="Glycosyl hydrolase domain, family 43"/>
    <property type="match status" value="1"/>
</dbReference>
<proteinExistence type="inferred from homology"/>
<evidence type="ECO:0000256" key="3">
    <source>
        <dbReference type="ARBA" id="ARBA00023277"/>
    </source>
</evidence>
<keyword evidence="3" id="KW-0119">Carbohydrate metabolism</keyword>
<dbReference type="GO" id="GO:0005975">
    <property type="term" value="P:carbohydrate metabolic process"/>
    <property type="evidence" value="ECO:0007669"/>
    <property type="project" value="InterPro"/>
</dbReference>
<reference evidence="7" key="1">
    <citation type="submission" date="2014-12" db="EMBL/GenBank/DDBJ databases">
        <title>Genome Sequence of Valsa Canker Pathogens Uncovers a Specific Adaption of Colonization on Woody Bark.</title>
        <authorList>
            <person name="Yin Z."/>
            <person name="Liu H."/>
            <person name="Gao X."/>
            <person name="Li Z."/>
            <person name="Song N."/>
            <person name="Ke X."/>
            <person name="Dai Q."/>
            <person name="Wu Y."/>
            <person name="Sun Y."/>
            <person name="Xu J.-R."/>
            <person name="Kang Z.K."/>
            <person name="Wang L."/>
            <person name="Huang L."/>
        </authorList>
    </citation>
    <scope>NUCLEOTIDE SEQUENCE [LARGE SCALE GENOMIC DNA]</scope>
    <source>
        <strain evidence="7">03-8</strain>
    </source>
</reference>
<dbReference type="InterPro" id="IPR023296">
    <property type="entry name" value="Glyco_hydro_beta-prop_sf"/>
</dbReference>